<organism evidence="2 3">
    <name type="scientific">Apis cerana cerana</name>
    <name type="common">Oriental honeybee</name>
    <dbReference type="NCBI Taxonomy" id="94128"/>
    <lineage>
        <taxon>Eukaryota</taxon>
        <taxon>Metazoa</taxon>
        <taxon>Ecdysozoa</taxon>
        <taxon>Arthropoda</taxon>
        <taxon>Hexapoda</taxon>
        <taxon>Insecta</taxon>
        <taxon>Pterygota</taxon>
        <taxon>Neoptera</taxon>
        <taxon>Endopterygota</taxon>
        <taxon>Hymenoptera</taxon>
        <taxon>Apocrita</taxon>
        <taxon>Aculeata</taxon>
        <taxon>Apoidea</taxon>
        <taxon>Anthophila</taxon>
        <taxon>Apidae</taxon>
        <taxon>Apis</taxon>
    </lineage>
</organism>
<evidence type="ECO:0000313" key="3">
    <source>
        <dbReference type="Proteomes" id="UP000242457"/>
    </source>
</evidence>
<accession>A0A2A3E670</accession>
<dbReference type="Proteomes" id="UP000242457">
    <property type="component" value="Unassembled WGS sequence"/>
</dbReference>
<reference evidence="2 3" key="1">
    <citation type="submission" date="2014-07" db="EMBL/GenBank/DDBJ databases">
        <title>Genomic and transcriptomic analysis on Apis cerana provide comprehensive insights into honey bee biology.</title>
        <authorList>
            <person name="Diao Q."/>
            <person name="Sun L."/>
            <person name="Zheng H."/>
            <person name="Zheng H."/>
            <person name="Xu S."/>
            <person name="Wang S."/>
            <person name="Zeng Z."/>
            <person name="Hu F."/>
            <person name="Su S."/>
            <person name="Wu J."/>
        </authorList>
    </citation>
    <scope>NUCLEOTIDE SEQUENCE [LARGE SCALE GENOMIC DNA]</scope>
    <source>
        <tissue evidence="2">Pupae without intestine</tissue>
    </source>
</reference>
<protein>
    <submittedName>
        <fullName evidence="2">Uncharacterized protein</fullName>
    </submittedName>
</protein>
<gene>
    <name evidence="2" type="ORF">APICC_04239</name>
</gene>
<evidence type="ECO:0000313" key="2">
    <source>
        <dbReference type="EMBL" id="PBC27237.1"/>
    </source>
</evidence>
<name>A0A2A3E670_APICC</name>
<evidence type="ECO:0000256" key="1">
    <source>
        <dbReference type="SAM" id="MobiDB-lite"/>
    </source>
</evidence>
<proteinExistence type="predicted"/>
<keyword evidence="3" id="KW-1185">Reference proteome</keyword>
<dbReference type="EMBL" id="KZ288354">
    <property type="protein sequence ID" value="PBC27237.1"/>
    <property type="molecule type" value="Genomic_DNA"/>
</dbReference>
<sequence length="124" mass="13332">MSNKVKPGDQQENSPCTNENVEIGGPLPAPDMIEDVSASGVATCLSDASLQVHGATSSTLPFLQPQKLRLPVTAHTPAENHPTTRHGRIYMWANWATRNGIKFNTTDTTSELAIAYKVLKDSSG</sequence>
<feature type="compositionally biased region" description="Polar residues" evidence="1">
    <location>
        <begin position="10"/>
        <end position="20"/>
    </location>
</feature>
<dbReference type="AlphaFoldDB" id="A0A2A3E670"/>
<feature type="region of interest" description="Disordered" evidence="1">
    <location>
        <begin position="1"/>
        <end position="32"/>
    </location>
</feature>